<feature type="domain" description="TAZ-type" evidence="13">
    <location>
        <begin position="1"/>
        <end position="75"/>
    </location>
</feature>
<keyword evidence="10" id="KW-0539">Nucleus</keyword>
<keyword evidence="3" id="KW-0808">Transferase</keyword>
<comment type="catalytic activity">
    <reaction evidence="11">
        <text>L-lysyl-[protein] + acetyl-CoA = N(6)-acetyl-L-lysyl-[protein] + CoA + H(+)</text>
        <dbReference type="Rhea" id="RHEA:45948"/>
        <dbReference type="Rhea" id="RHEA-COMP:9752"/>
        <dbReference type="Rhea" id="RHEA-COMP:10731"/>
        <dbReference type="ChEBI" id="CHEBI:15378"/>
        <dbReference type="ChEBI" id="CHEBI:29969"/>
        <dbReference type="ChEBI" id="CHEBI:57287"/>
        <dbReference type="ChEBI" id="CHEBI:57288"/>
        <dbReference type="ChEBI" id="CHEBI:61930"/>
        <dbReference type="EC" id="2.3.1.48"/>
    </reaction>
</comment>
<dbReference type="PANTHER" id="PTHR13808">
    <property type="entry name" value="CBP/P300-RELATED"/>
    <property type="match status" value="1"/>
</dbReference>
<dbReference type="GO" id="GO:0003713">
    <property type="term" value="F:transcription coactivator activity"/>
    <property type="evidence" value="ECO:0007669"/>
    <property type="project" value="TreeGrafter"/>
</dbReference>
<evidence type="ECO:0000256" key="6">
    <source>
        <dbReference type="ARBA" id="ARBA00022833"/>
    </source>
</evidence>
<evidence type="ECO:0000313" key="15">
    <source>
        <dbReference type="Proteomes" id="UP000075714"/>
    </source>
</evidence>
<evidence type="ECO:0000256" key="3">
    <source>
        <dbReference type="ARBA" id="ARBA00022679"/>
    </source>
</evidence>
<dbReference type="GO" id="GO:0000123">
    <property type="term" value="C:histone acetyltransferase complex"/>
    <property type="evidence" value="ECO:0007669"/>
    <property type="project" value="TreeGrafter"/>
</dbReference>
<dbReference type="GO" id="GO:0004402">
    <property type="term" value="F:histone acetyltransferase activity"/>
    <property type="evidence" value="ECO:0007669"/>
    <property type="project" value="InterPro"/>
</dbReference>
<dbReference type="EC" id="2.3.1.48" evidence="2"/>
<dbReference type="GO" id="GO:0008270">
    <property type="term" value="F:zinc ion binding"/>
    <property type="evidence" value="ECO:0007669"/>
    <property type="project" value="UniProtKB-KW"/>
</dbReference>
<dbReference type="InterPro" id="IPR013178">
    <property type="entry name" value="Histone_AcTrfase_Rtt109/CBP"/>
</dbReference>
<dbReference type="OrthoDB" id="551589at2759"/>
<dbReference type="Gene3D" id="1.20.1020.10">
    <property type="entry name" value="TAZ domain"/>
    <property type="match status" value="1"/>
</dbReference>
<evidence type="ECO:0000256" key="8">
    <source>
        <dbReference type="ARBA" id="ARBA00023015"/>
    </source>
</evidence>
<dbReference type="STRING" id="33097.A0A150GVW2"/>
<feature type="compositionally biased region" description="Gly residues" evidence="12">
    <location>
        <begin position="517"/>
        <end position="534"/>
    </location>
</feature>
<feature type="compositionally biased region" description="Low complexity" evidence="12">
    <location>
        <begin position="84"/>
        <end position="104"/>
    </location>
</feature>
<evidence type="ECO:0000313" key="14">
    <source>
        <dbReference type="EMBL" id="KXZ53490.1"/>
    </source>
</evidence>
<sequence length="551" mass="53249">MLPLAPKLYQHCYTCPRREEECELGKLCTYGKKTLKHVAQCKKDDCSYPRCMLLKPLLQHSRRCQSPTCAICVPVWNYIQKETQQPPQQQPAQQPQPQRAANQAGTGTSGNHAGGDASAPAATGSGSGAASAASSRSELVLTVGGDTSGSAAGSGGGAASAKPSSGFAGAPPPKPTAQHAHHRPPHQPTVTTGLSAGAQHRVLAVAPGGAVGAVPPYNMSSYNGGAGLTAALAAQLDVTDRSKVTAAGGHGGSTPTAAATAAAAPVHIPIPIPSNRAGGLAAAPGPAAGHSPMVHSYPPSGALGTYVPHLMQHPMPHGHSGGVGGPGPAAGPAVAAHWLPLTSLTTPSGPVAGGMLAAAPPGSAAAGAAPPGAAMWTAQQIRPGGHLTLYGMPSAGAADGVRPGGMGGHPYALAGAGGLNGGAFAVGPPTGQLLLWPPGHGPPGAAAAPGGGAVAQGSSPVHIPAHLAAQFAVAPPASGSTRLNGGGGVSSGHALSSQAMAGHAVLGPALFATGQQQGMGGGGASSGNGGGAGGLPAELPSGTALWSYVLR</sequence>
<evidence type="ECO:0000256" key="11">
    <source>
        <dbReference type="ARBA" id="ARBA00048017"/>
    </source>
</evidence>
<name>A0A150GVW2_GONPE</name>
<feature type="region of interest" description="Disordered" evidence="12">
    <location>
        <begin position="517"/>
        <end position="536"/>
    </location>
</feature>
<dbReference type="GO" id="GO:0031490">
    <property type="term" value="F:chromatin DNA binding"/>
    <property type="evidence" value="ECO:0007669"/>
    <property type="project" value="TreeGrafter"/>
</dbReference>
<evidence type="ECO:0000256" key="5">
    <source>
        <dbReference type="ARBA" id="ARBA00022771"/>
    </source>
</evidence>
<dbReference type="Pfam" id="PF02135">
    <property type="entry name" value="zf-TAZ"/>
    <property type="match status" value="1"/>
</dbReference>
<keyword evidence="7" id="KW-0156">Chromatin regulator</keyword>
<dbReference type="GO" id="GO:0005634">
    <property type="term" value="C:nucleus"/>
    <property type="evidence" value="ECO:0007669"/>
    <property type="project" value="UniProtKB-SubCell"/>
</dbReference>
<evidence type="ECO:0000256" key="12">
    <source>
        <dbReference type="SAM" id="MobiDB-lite"/>
    </source>
</evidence>
<dbReference type="PROSITE" id="PS50134">
    <property type="entry name" value="ZF_TAZ"/>
    <property type="match status" value="1"/>
</dbReference>
<accession>A0A150GVW2</accession>
<comment type="subcellular location">
    <subcellularLocation>
        <location evidence="1">Nucleus</location>
    </subcellularLocation>
</comment>
<reference evidence="15" key="1">
    <citation type="journal article" date="2016" name="Nat. Commun.">
        <title>The Gonium pectorale genome demonstrates co-option of cell cycle regulation during the evolution of multicellularity.</title>
        <authorList>
            <person name="Hanschen E.R."/>
            <person name="Marriage T.N."/>
            <person name="Ferris P.J."/>
            <person name="Hamaji T."/>
            <person name="Toyoda A."/>
            <person name="Fujiyama A."/>
            <person name="Neme R."/>
            <person name="Noguchi H."/>
            <person name="Minakuchi Y."/>
            <person name="Suzuki M."/>
            <person name="Kawai-Toyooka H."/>
            <person name="Smith D.R."/>
            <person name="Sparks H."/>
            <person name="Anderson J."/>
            <person name="Bakaric R."/>
            <person name="Luria V."/>
            <person name="Karger A."/>
            <person name="Kirschner M.W."/>
            <person name="Durand P.M."/>
            <person name="Michod R.E."/>
            <person name="Nozaki H."/>
            <person name="Olson B.J."/>
        </authorList>
    </citation>
    <scope>NUCLEOTIDE SEQUENCE [LARGE SCALE GENOMIC DNA]</scope>
    <source>
        <strain evidence="15">NIES-2863</strain>
    </source>
</reference>
<evidence type="ECO:0000256" key="4">
    <source>
        <dbReference type="ARBA" id="ARBA00022723"/>
    </source>
</evidence>
<evidence type="ECO:0000256" key="1">
    <source>
        <dbReference type="ARBA" id="ARBA00004123"/>
    </source>
</evidence>
<evidence type="ECO:0000256" key="7">
    <source>
        <dbReference type="ARBA" id="ARBA00022853"/>
    </source>
</evidence>
<dbReference type="GO" id="GO:0045944">
    <property type="term" value="P:positive regulation of transcription by RNA polymerase II"/>
    <property type="evidence" value="ECO:0007669"/>
    <property type="project" value="TreeGrafter"/>
</dbReference>
<dbReference type="SUPFAM" id="SSF57933">
    <property type="entry name" value="TAZ domain"/>
    <property type="match status" value="1"/>
</dbReference>
<gene>
    <name evidence="14" type="ORF">GPECTOR_7g940</name>
</gene>
<dbReference type="GO" id="GO:0005667">
    <property type="term" value="C:transcription regulator complex"/>
    <property type="evidence" value="ECO:0007669"/>
    <property type="project" value="TreeGrafter"/>
</dbReference>
<feature type="region of interest" description="Disordered" evidence="12">
    <location>
        <begin position="144"/>
        <end position="192"/>
    </location>
</feature>
<dbReference type="SMART" id="SM00551">
    <property type="entry name" value="ZnF_TAZ"/>
    <property type="match status" value="1"/>
</dbReference>
<keyword evidence="15" id="KW-1185">Reference proteome</keyword>
<organism evidence="14 15">
    <name type="scientific">Gonium pectorale</name>
    <name type="common">Green alga</name>
    <dbReference type="NCBI Taxonomy" id="33097"/>
    <lineage>
        <taxon>Eukaryota</taxon>
        <taxon>Viridiplantae</taxon>
        <taxon>Chlorophyta</taxon>
        <taxon>core chlorophytes</taxon>
        <taxon>Chlorophyceae</taxon>
        <taxon>CS clade</taxon>
        <taxon>Chlamydomonadales</taxon>
        <taxon>Volvocaceae</taxon>
        <taxon>Gonium</taxon>
    </lineage>
</organism>
<keyword evidence="6" id="KW-0862">Zinc</keyword>
<dbReference type="InterPro" id="IPR035898">
    <property type="entry name" value="TAZ_dom_sf"/>
</dbReference>
<dbReference type="InterPro" id="IPR000197">
    <property type="entry name" value="Znf_TAZ"/>
</dbReference>
<feature type="compositionally biased region" description="Low complexity" evidence="12">
    <location>
        <begin position="114"/>
        <end position="130"/>
    </location>
</feature>
<protein>
    <recommendedName>
        <fullName evidence="2">histone acetyltransferase</fullName>
        <ecNumber evidence="2">2.3.1.48</ecNumber>
    </recommendedName>
</protein>
<feature type="region of interest" description="Disordered" evidence="12">
    <location>
        <begin position="83"/>
        <end position="130"/>
    </location>
</feature>
<evidence type="ECO:0000256" key="9">
    <source>
        <dbReference type="ARBA" id="ARBA00023163"/>
    </source>
</evidence>
<comment type="caution">
    <text evidence="14">The sequence shown here is derived from an EMBL/GenBank/DDBJ whole genome shotgun (WGS) entry which is preliminary data.</text>
</comment>
<proteinExistence type="predicted"/>
<keyword evidence="4" id="KW-0479">Metal-binding</keyword>
<keyword evidence="5" id="KW-0863">Zinc-finger</keyword>
<dbReference type="EMBL" id="LSYV01000008">
    <property type="protein sequence ID" value="KXZ53490.1"/>
    <property type="molecule type" value="Genomic_DNA"/>
</dbReference>
<keyword evidence="9" id="KW-0804">Transcription</keyword>
<feature type="compositionally biased region" description="Low complexity" evidence="12">
    <location>
        <begin position="159"/>
        <end position="169"/>
    </location>
</feature>
<keyword evidence="8" id="KW-0805">Transcription regulation</keyword>
<dbReference type="AlphaFoldDB" id="A0A150GVW2"/>
<dbReference type="PANTHER" id="PTHR13808:SF1">
    <property type="entry name" value="HISTONE ACETYLTRANSFERASE"/>
    <property type="match status" value="1"/>
</dbReference>
<evidence type="ECO:0000256" key="10">
    <source>
        <dbReference type="ARBA" id="ARBA00023242"/>
    </source>
</evidence>
<dbReference type="Proteomes" id="UP000075714">
    <property type="component" value="Unassembled WGS sequence"/>
</dbReference>
<evidence type="ECO:0000259" key="13">
    <source>
        <dbReference type="PROSITE" id="PS50134"/>
    </source>
</evidence>
<evidence type="ECO:0000256" key="2">
    <source>
        <dbReference type="ARBA" id="ARBA00013184"/>
    </source>
</evidence>